<feature type="domain" description="PPM-type phosphatase" evidence="3">
    <location>
        <begin position="143"/>
        <end position="367"/>
    </location>
</feature>
<dbReference type="Pfam" id="PF07228">
    <property type="entry name" value="SpoIIE"/>
    <property type="match status" value="1"/>
</dbReference>
<keyword evidence="1 4" id="KW-0378">Hydrolase</keyword>
<sequence>MFPRRFSRDPRRPGKPRHALLAAPIALIATVTVVDILAPPSVHLGPFLVAAPAVTASFAGPRATGCIGAIAVLAQAVVAIVRTSLIDLNHSFQLIALILMSVLVTFFAYWRERREGELTRLRSVATAAQDVVLKPLPHRIGPLRIASVYLAAEREAQIGGDLYAAARTAHGTRIVIGDVRGKGLEAVGDAALLLGAFRSAAHRQSDLSSLVAFLEGTVSSDLDDPAAAEDENRGEAFITAAVLDVPDDEPALRLINCGHPPPLLLRRGEVGVLDVRRPAPPLGLTEFVDAELFVERFAFEPGDIALLYTDGVIEARDREGTFYPLADRVTGMASKGPDALLTHLRRDLLRHAGGHLGDDAAMVAIERLAGSS</sequence>
<comment type="caution">
    <text evidence="4">The sequence shown here is derived from an EMBL/GenBank/DDBJ whole genome shotgun (WGS) entry which is preliminary data.</text>
</comment>
<dbReference type="GO" id="GO:0004722">
    <property type="term" value="F:protein serine/threonine phosphatase activity"/>
    <property type="evidence" value="ECO:0007669"/>
    <property type="project" value="UniProtKB-EC"/>
</dbReference>
<dbReference type="EMBL" id="JBHSYM010000087">
    <property type="protein sequence ID" value="MFC7017184.1"/>
    <property type="molecule type" value="Genomic_DNA"/>
</dbReference>
<evidence type="ECO:0000256" key="2">
    <source>
        <dbReference type="SAM" id="Phobius"/>
    </source>
</evidence>
<feature type="transmembrane region" description="Helical" evidence="2">
    <location>
        <begin position="20"/>
        <end position="38"/>
    </location>
</feature>
<proteinExistence type="predicted"/>
<dbReference type="Gene3D" id="3.60.40.10">
    <property type="entry name" value="PPM-type phosphatase domain"/>
    <property type="match status" value="1"/>
</dbReference>
<dbReference type="RefSeq" id="WP_189877499.1">
    <property type="nucleotide sequence ID" value="NZ_BMWA01000024.1"/>
</dbReference>
<dbReference type="SUPFAM" id="SSF81606">
    <property type="entry name" value="PP2C-like"/>
    <property type="match status" value="1"/>
</dbReference>
<name>A0ABW2EAY4_9ACTN</name>
<evidence type="ECO:0000313" key="5">
    <source>
        <dbReference type="Proteomes" id="UP001596409"/>
    </source>
</evidence>
<dbReference type="PANTHER" id="PTHR43156">
    <property type="entry name" value="STAGE II SPORULATION PROTEIN E-RELATED"/>
    <property type="match status" value="1"/>
</dbReference>
<keyword evidence="2" id="KW-0812">Transmembrane</keyword>
<organism evidence="4 5">
    <name type="scientific">Streptomyces viridiviolaceus</name>
    <dbReference type="NCBI Taxonomy" id="68282"/>
    <lineage>
        <taxon>Bacteria</taxon>
        <taxon>Bacillati</taxon>
        <taxon>Actinomycetota</taxon>
        <taxon>Actinomycetes</taxon>
        <taxon>Kitasatosporales</taxon>
        <taxon>Streptomycetaceae</taxon>
        <taxon>Streptomyces</taxon>
    </lineage>
</organism>
<dbReference type="InterPro" id="IPR001932">
    <property type="entry name" value="PPM-type_phosphatase-like_dom"/>
</dbReference>
<dbReference type="Proteomes" id="UP001596409">
    <property type="component" value="Unassembled WGS sequence"/>
</dbReference>
<keyword evidence="5" id="KW-1185">Reference proteome</keyword>
<dbReference type="InterPro" id="IPR052016">
    <property type="entry name" value="Bact_Sigma-Reg"/>
</dbReference>
<feature type="transmembrane region" description="Helical" evidence="2">
    <location>
        <begin position="67"/>
        <end position="86"/>
    </location>
</feature>
<protein>
    <submittedName>
        <fullName evidence="4">PP2C family protein-serine/threonine phosphatase</fullName>
        <ecNumber evidence="4">3.1.3.16</ecNumber>
    </submittedName>
</protein>
<gene>
    <name evidence="4" type="ORF">ACFQMH_36975</name>
</gene>
<dbReference type="PANTHER" id="PTHR43156:SF2">
    <property type="entry name" value="STAGE II SPORULATION PROTEIN E"/>
    <property type="match status" value="1"/>
</dbReference>
<dbReference type="InterPro" id="IPR036457">
    <property type="entry name" value="PPM-type-like_dom_sf"/>
</dbReference>
<dbReference type="EC" id="3.1.3.16" evidence="4"/>
<dbReference type="SMART" id="SM00331">
    <property type="entry name" value="PP2C_SIG"/>
    <property type="match status" value="1"/>
</dbReference>
<accession>A0ABW2EAY4</accession>
<evidence type="ECO:0000256" key="1">
    <source>
        <dbReference type="ARBA" id="ARBA00022801"/>
    </source>
</evidence>
<keyword evidence="2" id="KW-0472">Membrane</keyword>
<feature type="transmembrane region" description="Helical" evidence="2">
    <location>
        <begin position="92"/>
        <end position="110"/>
    </location>
</feature>
<evidence type="ECO:0000259" key="3">
    <source>
        <dbReference type="SMART" id="SM00331"/>
    </source>
</evidence>
<keyword evidence="2" id="KW-1133">Transmembrane helix</keyword>
<evidence type="ECO:0000313" key="4">
    <source>
        <dbReference type="EMBL" id="MFC7017184.1"/>
    </source>
</evidence>
<reference evidence="5" key="1">
    <citation type="journal article" date="2019" name="Int. J. Syst. Evol. Microbiol.">
        <title>The Global Catalogue of Microorganisms (GCM) 10K type strain sequencing project: providing services to taxonomists for standard genome sequencing and annotation.</title>
        <authorList>
            <consortium name="The Broad Institute Genomics Platform"/>
            <consortium name="The Broad Institute Genome Sequencing Center for Infectious Disease"/>
            <person name="Wu L."/>
            <person name="Ma J."/>
        </authorList>
    </citation>
    <scope>NUCLEOTIDE SEQUENCE [LARGE SCALE GENOMIC DNA]</scope>
    <source>
        <strain evidence="5">JCM 4855</strain>
    </source>
</reference>